<dbReference type="InterPro" id="IPR004846">
    <property type="entry name" value="T2SS/T3SS_dom"/>
</dbReference>
<evidence type="ECO:0000256" key="3">
    <source>
        <dbReference type="ARBA" id="ARBA00023136"/>
    </source>
</evidence>
<comment type="subcellular location">
    <subcellularLocation>
        <location evidence="1">Membrane</location>
    </subcellularLocation>
</comment>
<organism evidence="6 7">
    <name type="scientific">Candidatus Proximibacter danicus</name>
    <dbReference type="NCBI Taxonomy" id="2954365"/>
    <lineage>
        <taxon>Bacteria</taxon>
        <taxon>Pseudomonadati</taxon>
        <taxon>Pseudomonadota</taxon>
        <taxon>Betaproteobacteria</taxon>
        <taxon>Candidatus Proximibacter</taxon>
    </lineage>
</organism>
<dbReference type="GO" id="GO:0015627">
    <property type="term" value="C:type II protein secretion system complex"/>
    <property type="evidence" value="ECO:0007669"/>
    <property type="project" value="TreeGrafter"/>
</dbReference>
<keyword evidence="2" id="KW-0732">Signal</keyword>
<comment type="similarity">
    <text evidence="4">Belongs to the bacterial secretin family.</text>
</comment>
<dbReference type="InterPro" id="IPR050810">
    <property type="entry name" value="Bact_Secretion_Sys_Channel"/>
</dbReference>
<evidence type="ECO:0000259" key="5">
    <source>
        <dbReference type="Pfam" id="PF00263"/>
    </source>
</evidence>
<evidence type="ECO:0000313" key="6">
    <source>
        <dbReference type="EMBL" id="MBK8524919.1"/>
    </source>
</evidence>
<comment type="caution">
    <text evidence="6">The sequence shown here is derived from an EMBL/GenBank/DDBJ whole genome shotgun (WGS) entry which is preliminary data.</text>
</comment>
<dbReference type="Pfam" id="PF00263">
    <property type="entry name" value="Secretin"/>
    <property type="match status" value="1"/>
</dbReference>
<dbReference type="EMBL" id="JADJUC010000019">
    <property type="protein sequence ID" value="MBK8524919.1"/>
    <property type="molecule type" value="Genomic_DNA"/>
</dbReference>
<reference evidence="6" key="1">
    <citation type="submission" date="2020-10" db="EMBL/GenBank/DDBJ databases">
        <title>Connecting structure to function with the recovery of over 1000 high-quality activated sludge metagenome-assembled genomes encoding full-length rRNA genes using long-read sequencing.</title>
        <authorList>
            <person name="Singleton C.M."/>
            <person name="Petriglieri F."/>
            <person name="Kristensen J.M."/>
            <person name="Kirkegaard R.H."/>
            <person name="Michaelsen T.Y."/>
            <person name="Andersen M.H."/>
            <person name="Karst S.M."/>
            <person name="Dueholm M.S."/>
            <person name="Nielsen P.H."/>
            <person name="Albertsen M."/>
        </authorList>
    </citation>
    <scope>NUCLEOTIDE SEQUENCE</scope>
    <source>
        <strain evidence="6">Hirt_18-Q3-R61-65_BATAC.395</strain>
    </source>
</reference>
<evidence type="ECO:0000256" key="1">
    <source>
        <dbReference type="ARBA" id="ARBA00004370"/>
    </source>
</evidence>
<name>A0A9D7K3R3_9PROT</name>
<evidence type="ECO:0000313" key="7">
    <source>
        <dbReference type="Proteomes" id="UP000886689"/>
    </source>
</evidence>
<dbReference type="PANTHER" id="PTHR30332">
    <property type="entry name" value="PROBABLE GENERAL SECRETION PATHWAY PROTEIN D"/>
    <property type="match status" value="1"/>
</dbReference>
<protein>
    <submittedName>
        <fullName evidence="6">Type II and III secretion system protein</fullName>
    </submittedName>
</protein>
<evidence type="ECO:0000256" key="4">
    <source>
        <dbReference type="RuleBase" id="RU004003"/>
    </source>
</evidence>
<proteinExistence type="inferred from homology"/>
<accession>A0A9D7K3R3</accession>
<sequence length="197" mass="21320">MLTAKRQVLIEATIVEVNLSEGYKQGIDWSALKLGTKGFELRQAPTAGLASNNPLNIFTLNYINPTSKIGNIAAEISLLQSFGTVKVLSSPKLSVMNNQTATLKVADNKVYFIVKADTTTNSNFSSTTFTTTPQSVSVGFIMNVTPHITDSNDVTINLRPSITRITGYVNDPNPSLAQAGVANRVPEIQTREMESII</sequence>
<dbReference type="PANTHER" id="PTHR30332:SF24">
    <property type="entry name" value="SECRETIN GSPD-RELATED"/>
    <property type="match status" value="1"/>
</dbReference>
<gene>
    <name evidence="6" type="ORF">IPL58_13130</name>
</gene>
<dbReference type="GO" id="GO:0009306">
    <property type="term" value="P:protein secretion"/>
    <property type="evidence" value="ECO:0007669"/>
    <property type="project" value="InterPro"/>
</dbReference>
<evidence type="ECO:0000256" key="2">
    <source>
        <dbReference type="ARBA" id="ARBA00022729"/>
    </source>
</evidence>
<keyword evidence="3" id="KW-0472">Membrane</keyword>
<feature type="non-terminal residue" evidence="6">
    <location>
        <position position="197"/>
    </location>
</feature>
<feature type="domain" description="Type II/III secretion system secretin-like" evidence="5">
    <location>
        <begin position="79"/>
        <end position="196"/>
    </location>
</feature>
<dbReference type="AlphaFoldDB" id="A0A9D7K3R3"/>
<dbReference type="GO" id="GO:0016020">
    <property type="term" value="C:membrane"/>
    <property type="evidence" value="ECO:0007669"/>
    <property type="project" value="UniProtKB-SubCell"/>
</dbReference>
<dbReference type="Proteomes" id="UP000886689">
    <property type="component" value="Unassembled WGS sequence"/>
</dbReference>